<comment type="similarity">
    <text evidence="2">Belongs to the krueppel C2H2-type zinc-finger protein family.</text>
</comment>
<dbReference type="SUPFAM" id="SSF57667">
    <property type="entry name" value="beta-beta-alpha zinc fingers"/>
    <property type="match status" value="2"/>
</dbReference>
<keyword evidence="4" id="KW-0677">Repeat</keyword>
<reference evidence="14" key="3">
    <citation type="submission" date="2025-09" db="UniProtKB">
        <authorList>
            <consortium name="Ensembl"/>
        </authorList>
    </citation>
    <scope>IDENTIFICATION</scope>
</reference>
<keyword evidence="10" id="KW-0539">Nucleus</keyword>
<name>A0A8B9T7A9_ANAPL</name>
<dbReference type="Pfam" id="PF00096">
    <property type="entry name" value="zf-C2H2"/>
    <property type="match status" value="1"/>
</dbReference>
<dbReference type="AlphaFoldDB" id="A0A8B9T7A9"/>
<keyword evidence="3" id="KW-0479">Metal-binding</keyword>
<evidence type="ECO:0000256" key="7">
    <source>
        <dbReference type="ARBA" id="ARBA00023015"/>
    </source>
</evidence>
<evidence type="ECO:0000256" key="11">
    <source>
        <dbReference type="PROSITE-ProRule" id="PRU00042"/>
    </source>
</evidence>
<dbReference type="Gene3D" id="3.30.160.60">
    <property type="entry name" value="Classic Zinc Finger"/>
    <property type="match status" value="4"/>
</dbReference>
<dbReference type="PROSITE" id="PS50157">
    <property type="entry name" value="ZINC_FINGER_C2H2_2"/>
    <property type="match status" value="3"/>
</dbReference>
<organism evidence="14 15">
    <name type="scientific">Anas platyrhynchos</name>
    <name type="common">Mallard</name>
    <name type="synonym">Anas boschas</name>
    <dbReference type="NCBI Taxonomy" id="8839"/>
    <lineage>
        <taxon>Eukaryota</taxon>
        <taxon>Metazoa</taxon>
        <taxon>Chordata</taxon>
        <taxon>Craniata</taxon>
        <taxon>Vertebrata</taxon>
        <taxon>Euteleostomi</taxon>
        <taxon>Archelosauria</taxon>
        <taxon>Archosauria</taxon>
        <taxon>Dinosauria</taxon>
        <taxon>Saurischia</taxon>
        <taxon>Theropoda</taxon>
        <taxon>Coelurosauria</taxon>
        <taxon>Aves</taxon>
        <taxon>Neognathae</taxon>
        <taxon>Galloanserae</taxon>
        <taxon>Anseriformes</taxon>
        <taxon>Anatidae</taxon>
        <taxon>Anatinae</taxon>
        <taxon>Anas</taxon>
    </lineage>
</organism>
<keyword evidence="7" id="KW-0805">Transcription regulation</keyword>
<dbReference type="GO" id="GO:0003677">
    <property type="term" value="F:DNA binding"/>
    <property type="evidence" value="ECO:0007669"/>
    <property type="project" value="UniProtKB-KW"/>
</dbReference>
<protein>
    <recommendedName>
        <fullName evidence="13">C2H2-type domain-containing protein</fullName>
    </recommendedName>
</protein>
<evidence type="ECO:0000313" key="15">
    <source>
        <dbReference type="Proteomes" id="UP000694400"/>
    </source>
</evidence>
<evidence type="ECO:0000256" key="1">
    <source>
        <dbReference type="ARBA" id="ARBA00004123"/>
    </source>
</evidence>
<evidence type="ECO:0000256" key="6">
    <source>
        <dbReference type="ARBA" id="ARBA00022833"/>
    </source>
</evidence>
<feature type="compositionally biased region" description="Pro residues" evidence="12">
    <location>
        <begin position="290"/>
        <end position="299"/>
    </location>
</feature>
<dbReference type="InterPro" id="IPR050331">
    <property type="entry name" value="Zinc_finger"/>
</dbReference>
<dbReference type="PROSITE" id="PS00028">
    <property type="entry name" value="ZINC_FINGER_C2H2_1"/>
    <property type="match status" value="2"/>
</dbReference>
<dbReference type="PANTHER" id="PTHR16515">
    <property type="entry name" value="PR DOMAIN ZINC FINGER PROTEIN"/>
    <property type="match status" value="1"/>
</dbReference>
<feature type="compositionally biased region" description="Pro residues" evidence="12">
    <location>
        <begin position="18"/>
        <end position="31"/>
    </location>
</feature>
<reference evidence="14" key="1">
    <citation type="submission" date="2019-08" db="EMBL/GenBank/DDBJ databases">
        <title>Three high-quality genomes provides insights into domestication of ducks.</title>
        <authorList>
            <person name="Hou Z.C."/>
            <person name="Zhu F."/>
            <person name="Yin Z.T."/>
            <person name="Zhang F."/>
        </authorList>
    </citation>
    <scope>NUCLEOTIDE SEQUENCE [LARGE SCALE GENOMIC DNA]</scope>
</reference>
<evidence type="ECO:0000256" key="12">
    <source>
        <dbReference type="SAM" id="MobiDB-lite"/>
    </source>
</evidence>
<dbReference type="GO" id="GO:0008270">
    <property type="term" value="F:zinc ion binding"/>
    <property type="evidence" value="ECO:0007669"/>
    <property type="project" value="UniProtKB-KW"/>
</dbReference>
<evidence type="ECO:0000256" key="10">
    <source>
        <dbReference type="ARBA" id="ARBA00023242"/>
    </source>
</evidence>
<feature type="compositionally biased region" description="Gly residues" evidence="12">
    <location>
        <begin position="112"/>
        <end position="129"/>
    </location>
</feature>
<dbReference type="FunFam" id="3.30.160.60:FF:000862">
    <property type="entry name" value="zinc finger protein 697"/>
    <property type="match status" value="1"/>
</dbReference>
<feature type="region of interest" description="Disordered" evidence="12">
    <location>
        <begin position="1"/>
        <end position="44"/>
    </location>
</feature>
<feature type="compositionally biased region" description="Low complexity" evidence="12">
    <location>
        <begin position="7"/>
        <end position="17"/>
    </location>
</feature>
<feature type="compositionally biased region" description="Basic and acidic residues" evidence="12">
    <location>
        <begin position="87"/>
        <end position="98"/>
    </location>
</feature>
<keyword evidence="9" id="KW-0804">Transcription</keyword>
<evidence type="ECO:0000256" key="5">
    <source>
        <dbReference type="ARBA" id="ARBA00022771"/>
    </source>
</evidence>
<dbReference type="Ensembl" id="ENSAPLT00020017889.1">
    <property type="protein sequence ID" value="ENSAPLP00020016558.1"/>
    <property type="gene ID" value="ENSAPLG00020011934.1"/>
</dbReference>
<evidence type="ECO:0000256" key="8">
    <source>
        <dbReference type="ARBA" id="ARBA00023125"/>
    </source>
</evidence>
<evidence type="ECO:0000256" key="9">
    <source>
        <dbReference type="ARBA" id="ARBA00023163"/>
    </source>
</evidence>
<comment type="subcellular location">
    <subcellularLocation>
        <location evidence="1">Nucleus</location>
    </subcellularLocation>
</comment>
<evidence type="ECO:0000256" key="3">
    <source>
        <dbReference type="ARBA" id="ARBA00022723"/>
    </source>
</evidence>
<feature type="region of interest" description="Disordered" evidence="12">
    <location>
        <begin position="327"/>
        <end position="347"/>
    </location>
</feature>
<dbReference type="FunFam" id="3.30.160.60:FF:000624">
    <property type="entry name" value="zinc finger protein 697"/>
    <property type="match status" value="1"/>
</dbReference>
<reference evidence="14" key="2">
    <citation type="submission" date="2025-08" db="UniProtKB">
        <authorList>
            <consortium name="Ensembl"/>
        </authorList>
    </citation>
    <scope>IDENTIFICATION</scope>
</reference>
<evidence type="ECO:0000259" key="13">
    <source>
        <dbReference type="PROSITE" id="PS50157"/>
    </source>
</evidence>
<feature type="region of interest" description="Disordered" evidence="12">
    <location>
        <begin position="270"/>
        <end position="299"/>
    </location>
</feature>
<evidence type="ECO:0000256" key="2">
    <source>
        <dbReference type="ARBA" id="ARBA00006991"/>
    </source>
</evidence>
<proteinExistence type="inferred from homology"/>
<feature type="domain" description="C2H2-type" evidence="13">
    <location>
        <begin position="191"/>
        <end position="218"/>
    </location>
</feature>
<sequence length="347" mass="37169">MRESFDALLALGKAAAPTPTPGAPGLRPCPPQSHELRGPDRRWCRPPAPLRLGFGVRGPGGSQEPGLGAGATPVLSHAGVPITKPEPVPHTEQAEEPRTQAPVEETEAAGCAGSGGYQNPGVPGSGGAPGFTTGPSPAPSARRRFRKKNTWCGTCAPTPASALRCACCGRSFAHKQHLLRHQQLHAEPKPFPCPECGKSFSWKKNLTSHRRLHLEGRPFACAECGRGFSDKRHLTHLLRHLRVHTGERPFACPQCGFSRKTHLLRHERTHATAWQGRHRRDGREGAGALPLPPFPWPPGTIRPRDGAAAPRREGWWGAGVGIGKGLVTERGSRMGTGSPGVRARHQG</sequence>
<dbReference type="GO" id="GO:0005634">
    <property type="term" value="C:nucleus"/>
    <property type="evidence" value="ECO:0007669"/>
    <property type="project" value="UniProtKB-SubCell"/>
</dbReference>
<accession>A0A8B9T7A9</accession>
<dbReference type="PANTHER" id="PTHR16515:SF49">
    <property type="entry name" value="GASTRULA ZINC FINGER PROTEIN XLCGF49.1-LIKE-RELATED"/>
    <property type="match status" value="1"/>
</dbReference>
<dbReference type="FunFam" id="3.30.160.60:FF:000100">
    <property type="entry name" value="Zinc finger 45-like"/>
    <property type="match status" value="1"/>
</dbReference>
<keyword evidence="5 11" id="KW-0863">Zinc-finger</keyword>
<keyword evidence="8" id="KW-0238">DNA-binding</keyword>
<dbReference type="Proteomes" id="UP000694400">
    <property type="component" value="Chromosome 2"/>
</dbReference>
<feature type="region of interest" description="Disordered" evidence="12">
    <location>
        <begin position="84"/>
        <end position="142"/>
    </location>
</feature>
<feature type="domain" description="C2H2-type" evidence="13">
    <location>
        <begin position="163"/>
        <end position="190"/>
    </location>
</feature>
<dbReference type="InterPro" id="IPR013087">
    <property type="entry name" value="Znf_C2H2_type"/>
</dbReference>
<keyword evidence="6" id="KW-0862">Zinc</keyword>
<feature type="domain" description="C2H2-type" evidence="13">
    <location>
        <begin position="219"/>
        <end position="249"/>
    </location>
</feature>
<evidence type="ECO:0000313" key="14">
    <source>
        <dbReference type="Ensembl" id="ENSAPLP00020016558.1"/>
    </source>
</evidence>
<dbReference type="GO" id="GO:0010468">
    <property type="term" value="P:regulation of gene expression"/>
    <property type="evidence" value="ECO:0007669"/>
    <property type="project" value="TreeGrafter"/>
</dbReference>
<dbReference type="InterPro" id="IPR036236">
    <property type="entry name" value="Znf_C2H2_sf"/>
</dbReference>
<evidence type="ECO:0000256" key="4">
    <source>
        <dbReference type="ARBA" id="ARBA00022737"/>
    </source>
</evidence>
<dbReference type="SMART" id="SM00355">
    <property type="entry name" value="ZnF_C2H2"/>
    <property type="match status" value="4"/>
</dbReference>
<feature type="compositionally biased region" description="Basic and acidic residues" evidence="12">
    <location>
        <begin position="34"/>
        <end position="43"/>
    </location>
</feature>